<sequence>MYVLAGLLLLLTAWTWWVYHDVVQQLNALRTHTVARYYRVDFKKISPDFLKGRIRIEDFRIFPTDSALQLLDAGRLPYLVRGSFATLQLSDIAWGRIVYREQLGMGAAIVDHPALTYLFNGSKPDTAILAGALPLSLDRENRLPLYISRARLRNVALRIEDITHRQPLLQLDSTTIALTGLSVSDWDADQPLRYHTCDIRLQNLETTLLPGHRLKAGRIDISLQDSSLKIMHPVLTTLPGPATVPVQLHITMDALLVNGLDIPVLLASQTVKAASVRLFRPEVHFRLLDTVTAAPTTAGRKLMPELSLDLRRVQLSHARLLMVPPGMPVTGADPEKALLEGNRVNILLRGFHKTPGKGISCRDVTLDAEKLTLHWLRHRIELRRLRYGMQKQELSAGSLTAAPLAAASAGDLRLRLNTGRWTATGCSIEQLLLEHRLSLTQITADSGQLEVDLPAAREGRAGTKNRHPTFPALAGSLCLHHWSLLIRDRGGRPAGVYTDLNLCTDTLDFPVLAREPLAVLPRLRHLDAAAARIPLPGEGNALALEGLQWQQPGRITAQHFSVRLTRDDARISLLGDDVDGRHVELPLLFRSPGKTIRMDSLLIGKITLAALQGNAAERQDPLKRLQQLLQGFPLAVAVRHIQVASWGLNLEQPGQQSRPIRADSAQVHIRGLTYTPAEGQWHYAGFLVLLPGITLDPLPGYTLRTDTVLLDLKKGNIVVRAPGLFASERQQPWRVSVNVQADRVRLDEVDMQLLLERQLLRAGRLQVDHPVLDLRLRPGLRNPGKWLPDSMQYPFFFQHINIENADIRVARANDSQPLFTIRDARLLMDEFRTLPPADTSLMDFQRLQLFSNAFNAQTEDGHRLTIGDFQLDSRGQTVHTGAVQFTPPTDPVTFSRSLKTGEDWVKAGAEGVDIRQFNIRAFLSSGVLHAGYVAVRQPVIQAYRDKRVPPPTAYRPLPVSRLLSARLPVYIDTLGFSGGRITYEEKALPLAGREVSKTPPRPYTTSIYFNGVEGWAAPLTTLPARPGVPRYLDIDAHARLMNSGSLEAFIRFNLERDANDFMVQGRLQHFPVGDLNSLLEQAARVRFAGGQVDSIAFFFQGNDRLASGRLRGYYQGLRLDLVDADQERRSWVLNKLVNIFIRRNNSAGEKKPYIATIHVKRDPTKGIFNYWWKALRSGLVDAVLPFREGRKKEILRERLQGRRK</sequence>
<organism evidence="1 2">
    <name type="scientific">Compostibacter hankyongensis</name>
    <dbReference type="NCBI Taxonomy" id="1007089"/>
    <lineage>
        <taxon>Bacteria</taxon>
        <taxon>Pseudomonadati</taxon>
        <taxon>Bacteroidota</taxon>
        <taxon>Chitinophagia</taxon>
        <taxon>Chitinophagales</taxon>
        <taxon>Chitinophagaceae</taxon>
        <taxon>Compostibacter</taxon>
    </lineage>
</organism>
<evidence type="ECO:0000313" key="2">
    <source>
        <dbReference type="Proteomes" id="UP001501207"/>
    </source>
</evidence>
<keyword evidence="2" id="KW-1185">Reference proteome</keyword>
<name>A0ABP8FXQ3_9BACT</name>
<evidence type="ECO:0008006" key="3">
    <source>
        <dbReference type="Google" id="ProtNLM"/>
    </source>
</evidence>
<gene>
    <name evidence="1" type="ORF">GCM10023143_23240</name>
</gene>
<reference evidence="2" key="1">
    <citation type="journal article" date="2019" name="Int. J. Syst. Evol. Microbiol.">
        <title>The Global Catalogue of Microorganisms (GCM) 10K type strain sequencing project: providing services to taxonomists for standard genome sequencing and annotation.</title>
        <authorList>
            <consortium name="The Broad Institute Genomics Platform"/>
            <consortium name="The Broad Institute Genome Sequencing Center for Infectious Disease"/>
            <person name="Wu L."/>
            <person name="Ma J."/>
        </authorList>
    </citation>
    <scope>NUCLEOTIDE SEQUENCE [LARGE SCALE GENOMIC DNA]</scope>
    <source>
        <strain evidence="2">JCM 17664</strain>
    </source>
</reference>
<dbReference type="EMBL" id="BAABFN010000005">
    <property type="protein sequence ID" value="GAA4313155.1"/>
    <property type="molecule type" value="Genomic_DNA"/>
</dbReference>
<proteinExistence type="predicted"/>
<accession>A0ABP8FXQ3</accession>
<protein>
    <recommendedName>
        <fullName evidence="3">DUF748 domain-containing protein</fullName>
    </recommendedName>
</protein>
<dbReference type="Proteomes" id="UP001501207">
    <property type="component" value="Unassembled WGS sequence"/>
</dbReference>
<comment type="caution">
    <text evidence="1">The sequence shown here is derived from an EMBL/GenBank/DDBJ whole genome shotgun (WGS) entry which is preliminary data.</text>
</comment>
<evidence type="ECO:0000313" key="1">
    <source>
        <dbReference type="EMBL" id="GAA4313155.1"/>
    </source>
</evidence>